<reference evidence="2" key="1">
    <citation type="journal article" date="2012" name="Proc. Natl. Acad. Sci. U.S.A.">
        <title>Antigenic diversity is generated by distinct evolutionary mechanisms in African trypanosome species.</title>
        <authorList>
            <person name="Jackson A.P."/>
            <person name="Berry A."/>
            <person name="Aslett M."/>
            <person name="Allison H.C."/>
            <person name="Burton P."/>
            <person name="Vavrova-Anderson J."/>
            <person name="Brown R."/>
            <person name="Browne H."/>
            <person name="Corton N."/>
            <person name="Hauser H."/>
            <person name="Gamble J."/>
            <person name="Gilderthorp R."/>
            <person name="Marcello L."/>
            <person name="McQuillan J."/>
            <person name="Otto T.D."/>
            <person name="Quail M.A."/>
            <person name="Sanders M.J."/>
            <person name="van Tonder A."/>
            <person name="Ginger M.L."/>
            <person name="Field M.C."/>
            <person name="Barry J.D."/>
            <person name="Hertz-Fowler C."/>
            <person name="Berriman M."/>
        </authorList>
    </citation>
    <scope>NUCLEOTIDE SEQUENCE</scope>
    <source>
        <strain evidence="2">Y486</strain>
    </source>
</reference>
<feature type="compositionally biased region" description="Polar residues" evidence="1">
    <location>
        <begin position="143"/>
        <end position="165"/>
    </location>
</feature>
<feature type="compositionally biased region" description="Polar residues" evidence="1">
    <location>
        <begin position="960"/>
        <end position="971"/>
    </location>
</feature>
<organism evidence="2">
    <name type="scientific">Trypanosoma vivax (strain Y486)</name>
    <dbReference type="NCBI Taxonomy" id="1055687"/>
    <lineage>
        <taxon>Eukaryota</taxon>
        <taxon>Discoba</taxon>
        <taxon>Euglenozoa</taxon>
        <taxon>Kinetoplastea</taxon>
        <taxon>Metakinetoplastina</taxon>
        <taxon>Trypanosomatida</taxon>
        <taxon>Trypanosomatidae</taxon>
        <taxon>Trypanosoma</taxon>
        <taxon>Duttonella</taxon>
    </lineage>
</organism>
<protein>
    <submittedName>
        <fullName evidence="2">Uncharacterized protein</fullName>
    </submittedName>
</protein>
<feature type="compositionally biased region" description="Polar residues" evidence="1">
    <location>
        <begin position="837"/>
        <end position="847"/>
    </location>
</feature>
<feature type="compositionally biased region" description="Low complexity" evidence="1">
    <location>
        <begin position="129"/>
        <end position="142"/>
    </location>
</feature>
<name>G0TT50_TRYVY</name>
<gene>
    <name evidence="2" type="ORF">TVY486_0303150</name>
</gene>
<dbReference type="AlphaFoldDB" id="G0TT50"/>
<feature type="compositionally biased region" description="Low complexity" evidence="1">
    <location>
        <begin position="811"/>
        <end position="822"/>
    </location>
</feature>
<dbReference type="EMBL" id="HE573019">
    <property type="protein sequence ID" value="CCC47131.1"/>
    <property type="molecule type" value="Genomic_DNA"/>
</dbReference>
<sequence length="1032" mass="110811">MRNMQHKGSPFADHVLHHLLGSCHLAKVVGGPCAVSGQACGTSVAAAKVGVKEGDSGHAAGTTIAAVEQTQGADATGLVLECVPASYLRGKYVLLYVTDPMGSSSVTSKMLVTSQACGASGLASVLESHSAPPSSSCPPQMSTVSTERASSQVTELSNTMRPPANSSSRRVALLLSKFCNFLTRWLAVCGRYEPPVAVLEVRHHFNAVQSCGHRFPDRPQSATAFSEGPATKAEASFCSTRGFQLPWDDSVLSDDSFLTLVNGGGPYFGGWFCLESSQIYRRSIRLFSITSWPAVLLFDTFGRLLSPRALDHIEQEVSIFEAMHSCRPTRPVGVKKTTLLERNDVGVCGTAEGPAVGNDTSAYKSHKDDNQTAAFSSKFPWFPCGVPGNDPAAVQTGPGTVPQAPLDVMLRNLISRSRHVSTLQNPSYATEGDVACDENDTRLFGSHQVGPCYLLLCFGSSWDPSSHRLLSRLKRLCATSLDSVSCEGESDVDKALNFDETNSCAAASEVLHALSLNASHLTHSASLFSVNQETKDALRGATWLLEREATCQSSRFSTPHTLSGSSTCEHVANKTSMADPPLSPSFEAGPQATAGCKFFTPPELLRLPYNFQVLYVGCDSSEEQWKSTLTALPGWWLCISPALDPGCRVIVEACTEFFDVRTLPRLIVICVSPDFMRLDPSAEGLSNNSPSTVFAKVIQLHGERSVDHGDGLGAILNPGIDNDVADATECLEDEHASDMQLPTNRVPERPHFPPLFRIKSIINSLVAEGGTLFVLCAFGRVAESLHTSCITALRDAAACWFHEAGCEVHGSTSGTGLSPSLTENTDSWGSTEAGAVHSNQAGTEEQSVVQVSMRSATRVDLRVHNSIRQPSPLSKMYIVDAIMDGSDSHEAVEETADNAWGSIAQLPLEEKALFQEYVVSEVLESSELLPPPLHGEPFLVSVQWPGRRVDVLRRRRETETSLAAPTGSAPTTRPPPAFVSNPTAVCATIPLPDHRLSDGVPETSVEAHETCPLRSVDALKAFIVRHCPVQAR</sequence>
<dbReference type="VEuPathDB" id="TriTrypDB:TvY486_0303150"/>
<accession>G0TT50</accession>
<proteinExistence type="predicted"/>
<feature type="region of interest" description="Disordered" evidence="1">
    <location>
        <begin position="956"/>
        <end position="977"/>
    </location>
</feature>
<feature type="region of interest" description="Disordered" evidence="1">
    <location>
        <begin position="811"/>
        <end position="847"/>
    </location>
</feature>
<feature type="region of interest" description="Disordered" evidence="1">
    <location>
        <begin position="129"/>
        <end position="165"/>
    </location>
</feature>
<evidence type="ECO:0000313" key="2">
    <source>
        <dbReference type="EMBL" id="CCC47131.1"/>
    </source>
</evidence>
<evidence type="ECO:0000256" key="1">
    <source>
        <dbReference type="SAM" id="MobiDB-lite"/>
    </source>
</evidence>